<dbReference type="InterPro" id="IPR036961">
    <property type="entry name" value="Kinesin_motor_dom_sf"/>
</dbReference>
<dbReference type="InterPro" id="IPR025315">
    <property type="entry name" value="DUF4220"/>
</dbReference>
<feature type="transmembrane region" description="Helical" evidence="4">
    <location>
        <begin position="281"/>
        <end position="300"/>
    </location>
</feature>
<dbReference type="Pfam" id="PF00225">
    <property type="entry name" value="Kinesin"/>
    <property type="match status" value="1"/>
</dbReference>
<dbReference type="PANTHER" id="PTHR31325">
    <property type="entry name" value="OS01G0798800 PROTEIN-RELATED"/>
    <property type="match status" value="1"/>
</dbReference>
<organism evidence="6 7">
    <name type="scientific">Camellia sinensis var. sinensis</name>
    <name type="common">China tea</name>
    <dbReference type="NCBI Taxonomy" id="542762"/>
    <lineage>
        <taxon>Eukaryota</taxon>
        <taxon>Viridiplantae</taxon>
        <taxon>Streptophyta</taxon>
        <taxon>Embryophyta</taxon>
        <taxon>Tracheophyta</taxon>
        <taxon>Spermatophyta</taxon>
        <taxon>Magnoliopsida</taxon>
        <taxon>eudicotyledons</taxon>
        <taxon>Gunneridae</taxon>
        <taxon>Pentapetalae</taxon>
        <taxon>asterids</taxon>
        <taxon>Ericales</taxon>
        <taxon>Theaceae</taxon>
        <taxon>Camellia</taxon>
    </lineage>
</organism>
<keyword evidence="4" id="KW-1133">Transmembrane helix</keyword>
<feature type="transmembrane region" description="Helical" evidence="4">
    <location>
        <begin position="97"/>
        <end position="117"/>
    </location>
</feature>
<keyword evidence="4" id="KW-0472">Membrane</keyword>
<evidence type="ECO:0000313" key="7">
    <source>
        <dbReference type="Proteomes" id="UP000306102"/>
    </source>
</evidence>
<feature type="compositionally biased region" description="Acidic residues" evidence="3">
    <location>
        <begin position="783"/>
        <end position="821"/>
    </location>
</feature>
<dbReference type="AlphaFoldDB" id="A0A4S4DPC2"/>
<dbReference type="GO" id="GO:0008017">
    <property type="term" value="F:microtubule binding"/>
    <property type="evidence" value="ECO:0007669"/>
    <property type="project" value="InterPro"/>
</dbReference>
<name>A0A4S4DPC2_CAMSN</name>
<dbReference type="InterPro" id="IPR007658">
    <property type="entry name" value="DUF594"/>
</dbReference>
<comment type="similarity">
    <text evidence="2">Belongs to the TRAFAC class myosin-kinesin ATPase superfamily. Kinesin family.</text>
</comment>
<proteinExistence type="inferred from homology"/>
<evidence type="ECO:0000256" key="2">
    <source>
        <dbReference type="PROSITE-ProRule" id="PRU00283"/>
    </source>
</evidence>
<dbReference type="SMART" id="SM00129">
    <property type="entry name" value="KISc"/>
    <property type="match status" value="1"/>
</dbReference>
<dbReference type="GO" id="GO:0003777">
    <property type="term" value="F:microtubule motor activity"/>
    <property type="evidence" value="ECO:0007669"/>
    <property type="project" value="InterPro"/>
</dbReference>
<evidence type="ECO:0000256" key="4">
    <source>
        <dbReference type="SAM" id="Phobius"/>
    </source>
</evidence>
<dbReference type="Pfam" id="PF04578">
    <property type="entry name" value="DUF594"/>
    <property type="match status" value="1"/>
</dbReference>
<dbReference type="SUPFAM" id="SSF52540">
    <property type="entry name" value="P-loop containing nucleoside triphosphate hydrolases"/>
    <property type="match status" value="1"/>
</dbReference>
<comment type="caution">
    <text evidence="6">The sequence shown here is derived from an EMBL/GenBank/DDBJ whole genome shotgun (WGS) entry which is preliminary data.</text>
</comment>
<accession>A0A4S4DPC2</accession>
<keyword evidence="1" id="KW-0505">Motor protein</keyword>
<dbReference type="Gene3D" id="3.40.850.10">
    <property type="entry name" value="Kinesin motor domain"/>
    <property type="match status" value="1"/>
</dbReference>
<sequence>MIIMNKRRTMESIPPNLRKLWKEWELRGMILLSLTIQIVLAILGNRRRYIAVAWIRIIVWTAYLLADVVAMMATGILSNNLGEIYRKDSFGPEYELLAFWAPMMLLHLGGTDAITAYSLEDNELWKRHSFGLVSQVMTTMYIFVLAWTSDNKFRDSIPDIPSSESKVVEECRLKQLEGYHVTPHQTLEVDVPSHLTNSIPSSLECFPDGNELLAAYEFLEMVKRLFADLVMVFQDGYASRSIFENDAMCVSKAFRIIEIELGLIYDLRYTKAKIVYSAWGITRRFIRIFLTLIVLLMVSLHETIRVTEKHRHHSEIDRTITLVLLAASLLMELWAFLQLILSDQTAYWLIKHKKTTILRVIKCIAHSPLTNWAIPKRRWSNSIAQFSLLKFALRENQLACLSFQKMLGIEEFLDTIQYKSAPISLSKVDLRSRVIKEIHDSVRQWTERYGYDTDLKALFGQRGGRTIENIPSSESKVVEECRLKQLEGYHVTPHQTLEVDVPSHLINSIPSSLECFPDGNELLAAYEFLEMVKRLFADLVMGFQDGYASRSIFENDTMCASKAFRIIEIELGLIYDLRYTKAKIVYSAWGIAGRFIGIFLTLIVLLMVSLHETIRVTEKHRHHSEIDRTITLSAPISLSKVDLRSRVLKEIHDSARQWTERYGYDIDLKALFGQKGGRTIESHNDHDLAWSVELEFDQSILTWHLATEIMYYEGGEPNEIGNYLSRYMLYLLVEHPYMLPLGMAHIKFRDIYAGLGDFLEKEVGIREISDIWDNYLRPRELIEGDSEDEDADEDKDEDEDEDKDDDDDDEEDKEEEDGDENKDEKDLDATSSSDASASGSSGGGSSQQPATEAGRRGRWWWWLKLPPPATSRSIQKQQKKKDPRRVVGMLLQKYEQKKLERNNSVILHGCKLASQLSGRENGWQIIGGVWVEMLCHAASQCSGRYHAQQLRRGGELLTHVWLLMAHFGLNDHFQVILDVPTMGGQLMLVDMAGSENIEQAGQNGLEAKMQTGKINQGNIALKRVVESIANGDSHVPFRDSKLTMLLQDSFEDDKSKILMILCASPDPKEMHKTISTLEYGAKAKCIVRGPHTPLKDKHGTEDSSSAVILGSRITAMDHSDPVAMPVPVAAAVVAAANSQQQKPEEEAAGGGG</sequence>
<keyword evidence="7" id="KW-1185">Reference proteome</keyword>
<dbReference type="STRING" id="542762.A0A4S4DPC2"/>
<evidence type="ECO:0000256" key="1">
    <source>
        <dbReference type="ARBA" id="ARBA00023175"/>
    </source>
</evidence>
<protein>
    <recommendedName>
        <fullName evidence="5">Kinesin motor domain-containing protein</fullName>
    </recommendedName>
</protein>
<comment type="caution">
    <text evidence="2">Lacks conserved residue(s) required for the propagation of feature annotation.</text>
</comment>
<reference evidence="6 7" key="1">
    <citation type="journal article" date="2018" name="Proc. Natl. Acad. Sci. U.S.A.">
        <title>Draft genome sequence of Camellia sinensis var. sinensis provides insights into the evolution of the tea genome and tea quality.</title>
        <authorList>
            <person name="Wei C."/>
            <person name="Yang H."/>
            <person name="Wang S."/>
            <person name="Zhao J."/>
            <person name="Liu C."/>
            <person name="Gao L."/>
            <person name="Xia E."/>
            <person name="Lu Y."/>
            <person name="Tai Y."/>
            <person name="She G."/>
            <person name="Sun J."/>
            <person name="Cao H."/>
            <person name="Tong W."/>
            <person name="Gao Q."/>
            <person name="Li Y."/>
            <person name="Deng W."/>
            <person name="Jiang X."/>
            <person name="Wang W."/>
            <person name="Chen Q."/>
            <person name="Zhang S."/>
            <person name="Li H."/>
            <person name="Wu J."/>
            <person name="Wang P."/>
            <person name="Li P."/>
            <person name="Shi C."/>
            <person name="Zheng F."/>
            <person name="Jian J."/>
            <person name="Huang B."/>
            <person name="Shan D."/>
            <person name="Shi M."/>
            <person name="Fang C."/>
            <person name="Yue Y."/>
            <person name="Li F."/>
            <person name="Li D."/>
            <person name="Wei S."/>
            <person name="Han B."/>
            <person name="Jiang C."/>
            <person name="Yin Y."/>
            <person name="Xia T."/>
            <person name="Zhang Z."/>
            <person name="Bennetzen J.L."/>
            <person name="Zhao S."/>
            <person name="Wan X."/>
        </authorList>
    </citation>
    <scope>NUCLEOTIDE SEQUENCE [LARGE SCALE GENOMIC DNA]</scope>
    <source>
        <strain evidence="7">cv. Shuchazao</strain>
        <tissue evidence="6">Leaf</tissue>
    </source>
</reference>
<dbReference type="Pfam" id="PF13968">
    <property type="entry name" value="DUF4220"/>
    <property type="match status" value="2"/>
</dbReference>
<dbReference type="EMBL" id="SDRB02010755">
    <property type="protein sequence ID" value="THG04504.1"/>
    <property type="molecule type" value="Genomic_DNA"/>
</dbReference>
<evidence type="ECO:0000256" key="3">
    <source>
        <dbReference type="SAM" id="MobiDB-lite"/>
    </source>
</evidence>
<dbReference type="GO" id="GO:0005524">
    <property type="term" value="F:ATP binding"/>
    <property type="evidence" value="ECO:0007669"/>
    <property type="project" value="InterPro"/>
</dbReference>
<feature type="transmembrane region" description="Helical" evidence="4">
    <location>
        <begin position="584"/>
        <end position="610"/>
    </location>
</feature>
<dbReference type="GO" id="GO:0007018">
    <property type="term" value="P:microtubule-based movement"/>
    <property type="evidence" value="ECO:0007669"/>
    <property type="project" value="InterPro"/>
</dbReference>
<feature type="transmembrane region" description="Helical" evidence="4">
    <location>
        <begin position="320"/>
        <end position="341"/>
    </location>
</feature>
<evidence type="ECO:0000259" key="5">
    <source>
        <dbReference type="PROSITE" id="PS50067"/>
    </source>
</evidence>
<dbReference type="Proteomes" id="UP000306102">
    <property type="component" value="Unassembled WGS sequence"/>
</dbReference>
<gene>
    <name evidence="6" type="ORF">TEA_022798</name>
</gene>
<dbReference type="PRINTS" id="PR00380">
    <property type="entry name" value="KINESINHEAVY"/>
</dbReference>
<keyword evidence="4" id="KW-0812">Transmembrane</keyword>
<evidence type="ECO:0000313" key="6">
    <source>
        <dbReference type="EMBL" id="THG04504.1"/>
    </source>
</evidence>
<feature type="domain" description="Kinesin motor" evidence="5">
    <location>
        <begin position="974"/>
        <end position="1086"/>
    </location>
</feature>
<dbReference type="InterPro" id="IPR027417">
    <property type="entry name" value="P-loop_NTPase"/>
</dbReference>
<feature type="region of interest" description="Disordered" evidence="3">
    <location>
        <begin position="782"/>
        <end position="852"/>
    </location>
</feature>
<dbReference type="PROSITE" id="PS50067">
    <property type="entry name" value="KINESIN_MOTOR_2"/>
    <property type="match status" value="1"/>
</dbReference>
<dbReference type="InterPro" id="IPR001752">
    <property type="entry name" value="Kinesin_motor_dom"/>
</dbReference>
<feature type="transmembrane region" description="Helical" evidence="4">
    <location>
        <begin position="49"/>
        <end position="77"/>
    </location>
</feature>